<evidence type="ECO:0000256" key="6">
    <source>
        <dbReference type="SAM" id="Phobius"/>
    </source>
</evidence>
<keyword evidence="6" id="KW-0472">Membrane</keyword>
<dbReference type="Gene3D" id="3.30.450.20">
    <property type="entry name" value="PAS domain"/>
    <property type="match status" value="1"/>
</dbReference>
<dbReference type="EMBL" id="SAWY01000040">
    <property type="protein sequence ID" value="TPH12485.1"/>
    <property type="molecule type" value="Genomic_DNA"/>
</dbReference>
<dbReference type="CDD" id="cd06225">
    <property type="entry name" value="HAMP"/>
    <property type="match status" value="1"/>
</dbReference>
<dbReference type="FunFam" id="1.10.287.950:FF:000001">
    <property type="entry name" value="Methyl-accepting chemotaxis sensory transducer"/>
    <property type="match status" value="1"/>
</dbReference>
<dbReference type="PROSITE" id="PS50885">
    <property type="entry name" value="HAMP"/>
    <property type="match status" value="1"/>
</dbReference>
<evidence type="ECO:0000256" key="2">
    <source>
        <dbReference type="ARBA" id="ARBA00023224"/>
    </source>
</evidence>
<dbReference type="InterPro" id="IPR003660">
    <property type="entry name" value="HAMP_dom"/>
</dbReference>
<dbReference type="SMART" id="SM00304">
    <property type="entry name" value="HAMP"/>
    <property type="match status" value="1"/>
</dbReference>
<evidence type="ECO:0000256" key="4">
    <source>
        <dbReference type="PROSITE-ProRule" id="PRU00284"/>
    </source>
</evidence>
<dbReference type="Gene3D" id="1.10.287.950">
    <property type="entry name" value="Methyl-accepting chemotaxis protein"/>
    <property type="match status" value="1"/>
</dbReference>
<dbReference type="GO" id="GO:0006935">
    <property type="term" value="P:chemotaxis"/>
    <property type="evidence" value="ECO:0007669"/>
    <property type="project" value="InterPro"/>
</dbReference>
<comment type="subcellular location">
    <subcellularLocation>
        <location evidence="1">Membrane</location>
    </subcellularLocation>
</comment>
<dbReference type="PROSITE" id="PS50111">
    <property type="entry name" value="CHEMOTAXIS_TRANSDUC_2"/>
    <property type="match status" value="1"/>
</dbReference>
<feature type="domain" description="HAMP" evidence="8">
    <location>
        <begin position="373"/>
        <end position="427"/>
    </location>
</feature>
<organism evidence="9 10">
    <name type="scientific">Litorilituus lipolyticus</name>
    <dbReference type="NCBI Taxonomy" id="2491017"/>
    <lineage>
        <taxon>Bacteria</taxon>
        <taxon>Pseudomonadati</taxon>
        <taxon>Pseudomonadota</taxon>
        <taxon>Gammaproteobacteria</taxon>
        <taxon>Alteromonadales</taxon>
        <taxon>Colwelliaceae</taxon>
        <taxon>Litorilituus</taxon>
    </lineage>
</organism>
<dbReference type="PRINTS" id="PR00260">
    <property type="entry name" value="CHEMTRNSDUCR"/>
</dbReference>
<dbReference type="InterPro" id="IPR004090">
    <property type="entry name" value="Chemotax_Me-accpt_rcpt"/>
</dbReference>
<keyword evidence="2 4" id="KW-0807">Transducer</keyword>
<feature type="coiled-coil region" evidence="5">
    <location>
        <begin position="674"/>
        <end position="705"/>
    </location>
</feature>
<dbReference type="GO" id="GO:0004888">
    <property type="term" value="F:transmembrane signaling receptor activity"/>
    <property type="evidence" value="ECO:0007669"/>
    <property type="project" value="InterPro"/>
</dbReference>
<dbReference type="PANTHER" id="PTHR32089:SF117">
    <property type="entry name" value="METHYL ACCEPTING SENSORY TRANSDUCER WITH CACHE_1 SMALL MOLECULE BINDING DOMAIN"/>
    <property type="match status" value="1"/>
</dbReference>
<keyword evidence="10" id="KW-1185">Reference proteome</keyword>
<evidence type="ECO:0000256" key="1">
    <source>
        <dbReference type="ARBA" id="ARBA00004370"/>
    </source>
</evidence>
<evidence type="ECO:0000313" key="9">
    <source>
        <dbReference type="EMBL" id="TPH12485.1"/>
    </source>
</evidence>
<dbReference type="CDD" id="cd11386">
    <property type="entry name" value="MCP_signal"/>
    <property type="match status" value="1"/>
</dbReference>
<reference evidence="9 10" key="1">
    <citation type="submission" date="2019-01" db="EMBL/GenBank/DDBJ databases">
        <title>Litorilituus lipolytica sp. nov., isolated from intertidal sand of the Yellow Sea in China.</title>
        <authorList>
            <person name="Liu A."/>
        </authorList>
    </citation>
    <scope>NUCLEOTIDE SEQUENCE [LARGE SCALE GENOMIC DNA]</scope>
    <source>
        <strain evidence="9 10">RZ04</strain>
    </source>
</reference>
<dbReference type="RefSeq" id="WP_140605433.1">
    <property type="nucleotide sequence ID" value="NZ_SAWY01000040.1"/>
</dbReference>
<evidence type="ECO:0000259" key="7">
    <source>
        <dbReference type="PROSITE" id="PS50111"/>
    </source>
</evidence>
<feature type="transmembrane region" description="Helical" evidence="6">
    <location>
        <begin position="353"/>
        <end position="372"/>
    </location>
</feature>
<dbReference type="AlphaFoldDB" id="A0A502KQL0"/>
<dbReference type="SUPFAM" id="SSF58104">
    <property type="entry name" value="Methyl-accepting chemotaxis protein (MCP) signaling domain"/>
    <property type="match status" value="1"/>
</dbReference>
<dbReference type="Pfam" id="PF00672">
    <property type="entry name" value="HAMP"/>
    <property type="match status" value="1"/>
</dbReference>
<comment type="caution">
    <text evidence="9">The sequence shown here is derived from an EMBL/GenBank/DDBJ whole genome shotgun (WGS) entry which is preliminary data.</text>
</comment>
<dbReference type="SMART" id="SM00283">
    <property type="entry name" value="MA"/>
    <property type="match status" value="1"/>
</dbReference>
<dbReference type="OrthoDB" id="2489132at2"/>
<dbReference type="Pfam" id="PF00015">
    <property type="entry name" value="MCPsignal"/>
    <property type="match status" value="1"/>
</dbReference>
<dbReference type="Pfam" id="PF22673">
    <property type="entry name" value="MCP-like_PDC_1"/>
    <property type="match status" value="1"/>
</dbReference>
<evidence type="ECO:0000313" key="10">
    <source>
        <dbReference type="Proteomes" id="UP000315303"/>
    </source>
</evidence>
<dbReference type="Proteomes" id="UP000315303">
    <property type="component" value="Unassembled WGS sequence"/>
</dbReference>
<name>A0A502KQL0_9GAMM</name>
<keyword evidence="6" id="KW-0812">Transmembrane</keyword>
<feature type="domain" description="Methyl-accepting transducer" evidence="7">
    <location>
        <begin position="432"/>
        <end position="668"/>
    </location>
</feature>
<dbReference type="CDD" id="cd12913">
    <property type="entry name" value="PDC1_MCP_like"/>
    <property type="match status" value="1"/>
</dbReference>
<keyword evidence="5" id="KW-0175">Coiled coil</keyword>
<sequence length="705" mass="76468">MILSKSAPLSTKITLLFALLIATCIVILSYVSSNSLEDVSEQQLNYMEDEVKKSVLSSLERGGTIAGNKVATLLKQSFSIPLTLAQIFSDSAIPQKPFSREKVKKVTHSALKANEAISSLYTHLEKDGYDGLDDQNRNNFEHSSNTGALEIYWVRENGQTIFYPTEDAGEKYIETINESGMRESEWYLCPRDKVTPCALDPYLYEIEPGKSELLTTLSAPIISQGKFIGIVGADINLPVVQTWIEQASTGLFNGKSMLTLISQNNIIVASTKYKDLVGQPVTKGSNQLLQFAKSSEKTHITDENWQVKVDVNLEEAGVTWKLIVSIPKEVAMMPVISLKKASDETYTSAITSLVIHSILFLAVAVGIAVWLAKSISSPIKSVSDSVQNLSSQEGDLTQKVHIQNHEELIRLASGLNDFMNKLANIIGGSKAVSQQLVGLMAELDSGAEQVKNDTDNQQMNLDNMATAINEMSVTAMEVSRLSQDTATNASDANDILTGTQSSLQGTVTEIEKLSINMTETGEQIEKVAERTQNITSIVSTIQSIAEQTNLLALNAAIEAARAGEMGRGFAVVADEVRNLASRTQTSTTEISDLIQFLQTDVDVAVGNLTEIKQSVDVSVDATKDSFEQLANGVTSINAISDSSVQVATAAEEQSQVSEEVNMQVVAISDSSKQLAEMGETLSEMSARAQELINDLNAQLNLLKSE</sequence>
<gene>
    <name evidence="9" type="ORF">EPA86_16155</name>
</gene>
<keyword evidence="6" id="KW-1133">Transmembrane helix</keyword>
<evidence type="ECO:0000256" key="3">
    <source>
        <dbReference type="ARBA" id="ARBA00029447"/>
    </source>
</evidence>
<dbReference type="InterPro" id="IPR004089">
    <property type="entry name" value="MCPsignal_dom"/>
</dbReference>
<evidence type="ECO:0000259" key="8">
    <source>
        <dbReference type="PROSITE" id="PS50885"/>
    </source>
</evidence>
<accession>A0A502KQL0</accession>
<comment type="similarity">
    <text evidence="3">Belongs to the methyl-accepting chemotaxis (MCP) protein family.</text>
</comment>
<proteinExistence type="inferred from homology"/>
<dbReference type="GO" id="GO:0007165">
    <property type="term" value="P:signal transduction"/>
    <property type="evidence" value="ECO:0007669"/>
    <property type="project" value="UniProtKB-KW"/>
</dbReference>
<protein>
    <submittedName>
        <fullName evidence="9">Methyl-accepting chemotaxis protein</fullName>
    </submittedName>
</protein>
<dbReference type="PANTHER" id="PTHR32089">
    <property type="entry name" value="METHYL-ACCEPTING CHEMOTAXIS PROTEIN MCPB"/>
    <property type="match status" value="1"/>
</dbReference>
<evidence type="ECO:0000256" key="5">
    <source>
        <dbReference type="SAM" id="Coils"/>
    </source>
</evidence>
<dbReference type="GO" id="GO:0016020">
    <property type="term" value="C:membrane"/>
    <property type="evidence" value="ECO:0007669"/>
    <property type="project" value="UniProtKB-SubCell"/>
</dbReference>